<proteinExistence type="inferred from homology"/>
<dbReference type="GO" id="GO:0003968">
    <property type="term" value="F:RNA-directed RNA polymerase activity"/>
    <property type="evidence" value="ECO:0007669"/>
    <property type="project" value="UniProtKB-KW"/>
</dbReference>
<keyword evidence="1" id="KW-0694">RNA-binding</keyword>
<protein>
    <recommendedName>
        <fullName evidence="1">RNA-dependent RNA polymerase</fullName>
        <ecNumber evidence="1">2.7.7.48</ecNumber>
    </recommendedName>
</protein>
<dbReference type="AlphaFoldDB" id="A0A0M3J1B9"/>
<dbReference type="EC" id="2.7.7.48" evidence="1"/>
<name>A0A0M3J1B9_ANISI</name>
<dbReference type="PANTHER" id="PTHR23079:SF57">
    <property type="entry name" value="RNA-DIRECTED RNA POLYMERASE"/>
    <property type="match status" value="1"/>
</dbReference>
<dbReference type="InterPro" id="IPR057596">
    <property type="entry name" value="RDRP_core"/>
</dbReference>
<dbReference type="PANTHER" id="PTHR23079">
    <property type="entry name" value="RNA-DEPENDENT RNA POLYMERASE"/>
    <property type="match status" value="1"/>
</dbReference>
<evidence type="ECO:0000259" key="2">
    <source>
        <dbReference type="Pfam" id="PF05183"/>
    </source>
</evidence>
<evidence type="ECO:0000313" key="3">
    <source>
        <dbReference type="EMBL" id="VDK18516.1"/>
    </source>
</evidence>
<dbReference type="WBParaSite" id="ASIM_0000131601-mRNA-1">
    <property type="protein sequence ID" value="ASIM_0000131601-mRNA-1"/>
    <property type="gene ID" value="ASIM_0000131601"/>
</dbReference>
<keyword evidence="1" id="KW-0548">Nucleotidyltransferase</keyword>
<comment type="catalytic activity">
    <reaction evidence="1">
        <text>RNA(n) + a ribonucleoside 5'-triphosphate = RNA(n+1) + diphosphate</text>
        <dbReference type="Rhea" id="RHEA:21248"/>
        <dbReference type="Rhea" id="RHEA-COMP:14527"/>
        <dbReference type="Rhea" id="RHEA-COMP:17342"/>
        <dbReference type="ChEBI" id="CHEBI:33019"/>
        <dbReference type="ChEBI" id="CHEBI:61557"/>
        <dbReference type="ChEBI" id="CHEBI:140395"/>
        <dbReference type="EC" id="2.7.7.48"/>
    </reaction>
</comment>
<evidence type="ECO:0000256" key="1">
    <source>
        <dbReference type="RuleBase" id="RU363098"/>
    </source>
</evidence>
<dbReference type="GO" id="GO:0003723">
    <property type="term" value="F:RNA binding"/>
    <property type="evidence" value="ECO:0007669"/>
    <property type="project" value="UniProtKB-KW"/>
</dbReference>
<keyword evidence="4" id="KW-1185">Reference proteome</keyword>
<keyword evidence="1" id="KW-0808">Transferase</keyword>
<dbReference type="GO" id="GO:0031380">
    <property type="term" value="C:nuclear RNA-directed RNA polymerase complex"/>
    <property type="evidence" value="ECO:0007669"/>
    <property type="project" value="TreeGrafter"/>
</dbReference>
<comment type="similarity">
    <text evidence="1">Belongs to the RdRP family.</text>
</comment>
<dbReference type="InterPro" id="IPR007855">
    <property type="entry name" value="RDRP"/>
</dbReference>
<reference evidence="3 4" key="2">
    <citation type="submission" date="2018-11" db="EMBL/GenBank/DDBJ databases">
        <authorList>
            <consortium name="Pathogen Informatics"/>
        </authorList>
    </citation>
    <scope>NUCLEOTIDE SEQUENCE [LARGE SCALE GENOMIC DNA]</scope>
</reference>
<feature type="domain" description="RDRP core" evidence="2">
    <location>
        <begin position="23"/>
        <end position="292"/>
    </location>
</feature>
<gene>
    <name evidence="3" type="ORF">ASIM_LOCUS1202</name>
</gene>
<dbReference type="GO" id="GO:0030422">
    <property type="term" value="P:siRNA processing"/>
    <property type="evidence" value="ECO:0007669"/>
    <property type="project" value="TreeGrafter"/>
</dbReference>
<accession>A0A0M3J1B9</accession>
<organism evidence="5">
    <name type="scientific">Anisakis simplex</name>
    <name type="common">Herring worm</name>
    <dbReference type="NCBI Taxonomy" id="6269"/>
    <lineage>
        <taxon>Eukaryota</taxon>
        <taxon>Metazoa</taxon>
        <taxon>Ecdysozoa</taxon>
        <taxon>Nematoda</taxon>
        <taxon>Chromadorea</taxon>
        <taxon>Rhabditida</taxon>
        <taxon>Spirurina</taxon>
        <taxon>Ascaridomorpha</taxon>
        <taxon>Ascaridoidea</taxon>
        <taxon>Anisakidae</taxon>
        <taxon>Anisakis</taxon>
        <taxon>Anisakis simplex complex</taxon>
    </lineage>
</organism>
<dbReference type="EMBL" id="UYRR01001161">
    <property type="protein sequence ID" value="VDK18516.1"/>
    <property type="molecule type" value="Genomic_DNA"/>
</dbReference>
<dbReference type="OrthoDB" id="6513042at2759"/>
<dbReference type="Proteomes" id="UP000267096">
    <property type="component" value="Unassembled WGS sequence"/>
</dbReference>
<evidence type="ECO:0000313" key="5">
    <source>
        <dbReference type="WBParaSite" id="ASIM_0000131601-mRNA-1"/>
    </source>
</evidence>
<reference evidence="5" key="1">
    <citation type="submission" date="2017-02" db="UniProtKB">
        <authorList>
            <consortium name="WormBaseParasite"/>
        </authorList>
    </citation>
    <scope>IDENTIFICATION</scope>
</reference>
<keyword evidence="1" id="KW-0696">RNA-directed RNA polymerase</keyword>
<dbReference type="Pfam" id="PF05183">
    <property type="entry name" value="RdRP"/>
    <property type="match status" value="1"/>
</dbReference>
<evidence type="ECO:0000313" key="4">
    <source>
        <dbReference type="Proteomes" id="UP000267096"/>
    </source>
</evidence>
<sequence length="472" mass="54100">MVVLVSLSLIELPRRINIEELSLAGGFALTQEPFFRSLLRASVAYTIKKQLSKAQIKIPPNLGRTMFGVIDETGILQYGQVFVQYSKAISNKKPARNAAKRILKGPILMTKNPQIVAGDARVFEAIDVPELRHLVNVVVFPQYGPRPHPDEMAGSDLDGDEYCVIWDERLLLENNEEPIDFTKTVRMPDNMIEFFVNYIKQDSIGTIANAFMVNADLYGITSQVCMNIARKQSQSVDFPKTGQPPAPLVKQWTQQEDGTFLPPEKAERWPDFMTKSHKPCYVSPRLLGYLFRFTFHFDVLAIASVSEQREALELDQDLLYEGREEYLEIARERYNAFSTGQPRTLYVLLKALLDNYGIPDEGQLFSGCVSVIRNRISDRDMDDMSFYNTLHMIEQKMSEVFLRYRIDFYKEFGGYVENTEAELSYGGNDTSEANERRICKSPSENMQKKASAYYEICYGIKFNFAFVIYLFI</sequence>